<dbReference type="Proteomes" id="UP000013520">
    <property type="component" value="Chromosome"/>
</dbReference>
<evidence type="ECO:0000313" key="2">
    <source>
        <dbReference type="EMBL" id="AGL03001.1"/>
    </source>
</evidence>
<feature type="transmembrane region" description="Helical" evidence="1">
    <location>
        <begin position="29"/>
        <end position="51"/>
    </location>
</feature>
<gene>
    <name evidence="2" type="ORF">Desgi_3679</name>
</gene>
<keyword evidence="1" id="KW-0812">Transmembrane</keyword>
<evidence type="ECO:0000256" key="1">
    <source>
        <dbReference type="SAM" id="Phobius"/>
    </source>
</evidence>
<evidence type="ECO:0000313" key="3">
    <source>
        <dbReference type="Proteomes" id="UP000013520"/>
    </source>
</evidence>
<proteinExistence type="predicted"/>
<protein>
    <submittedName>
        <fullName evidence="2">Uncharacterized protein</fullName>
    </submittedName>
</protein>
<keyword evidence="3" id="KW-1185">Reference proteome</keyword>
<sequence length="52" mass="5844">MMALSNEKGQDRENGPKKIVIGKLAVDPIFLLIFLFFTACSLLLFFILWLAG</sequence>
<dbReference type="EMBL" id="CP003273">
    <property type="protein sequence ID" value="AGL03001.1"/>
    <property type="molecule type" value="Genomic_DNA"/>
</dbReference>
<keyword evidence="1" id="KW-0472">Membrane</keyword>
<dbReference type="KEGG" id="dgi:Desgi_3679"/>
<name>R4KTU0_9FIRM</name>
<reference evidence="2 3" key="1">
    <citation type="submission" date="2012-01" db="EMBL/GenBank/DDBJ databases">
        <title>Complete sequence of Desulfotomaculum gibsoniae DSM 7213.</title>
        <authorList>
            <consortium name="US DOE Joint Genome Institute"/>
            <person name="Lucas S."/>
            <person name="Han J."/>
            <person name="Lapidus A."/>
            <person name="Cheng J.-F."/>
            <person name="Goodwin L."/>
            <person name="Pitluck S."/>
            <person name="Peters L."/>
            <person name="Ovchinnikova G."/>
            <person name="Teshima H."/>
            <person name="Detter J.C."/>
            <person name="Han C."/>
            <person name="Tapia R."/>
            <person name="Land M."/>
            <person name="Hauser L."/>
            <person name="Kyrpides N."/>
            <person name="Ivanova N."/>
            <person name="Pagani I."/>
            <person name="Parshina S."/>
            <person name="Plugge C."/>
            <person name="Muyzer G."/>
            <person name="Kuever J."/>
            <person name="Ivanova A."/>
            <person name="Nazina T."/>
            <person name="Klenk H.-P."/>
            <person name="Brambilla E."/>
            <person name="Spring S."/>
            <person name="Stams A.F."/>
            <person name="Woyke T."/>
        </authorList>
    </citation>
    <scope>NUCLEOTIDE SEQUENCE [LARGE SCALE GENOMIC DNA]</scope>
    <source>
        <strain evidence="2 3">DSM 7213</strain>
    </source>
</reference>
<dbReference type="HOGENOM" id="CLU_3079136_0_0_9"/>
<accession>R4KTU0</accession>
<organism evidence="2 3">
    <name type="scientific">Desulfoscipio gibsoniae DSM 7213</name>
    <dbReference type="NCBI Taxonomy" id="767817"/>
    <lineage>
        <taxon>Bacteria</taxon>
        <taxon>Bacillati</taxon>
        <taxon>Bacillota</taxon>
        <taxon>Clostridia</taxon>
        <taxon>Eubacteriales</taxon>
        <taxon>Desulfallaceae</taxon>
        <taxon>Desulfoscipio</taxon>
    </lineage>
</organism>
<keyword evidence="1" id="KW-1133">Transmembrane helix</keyword>
<dbReference type="AlphaFoldDB" id="R4KTU0"/>